<gene>
    <name evidence="1" type="ORF">Sjap_007980</name>
</gene>
<dbReference type="EMBL" id="JBBNAE010000003">
    <property type="protein sequence ID" value="KAK9137386.1"/>
    <property type="molecule type" value="Genomic_DNA"/>
</dbReference>
<evidence type="ECO:0000313" key="1">
    <source>
        <dbReference type="EMBL" id="KAK9137386.1"/>
    </source>
</evidence>
<protein>
    <submittedName>
        <fullName evidence="1">Uncharacterized protein</fullName>
    </submittedName>
</protein>
<evidence type="ECO:0000313" key="2">
    <source>
        <dbReference type="Proteomes" id="UP001417504"/>
    </source>
</evidence>
<dbReference type="AlphaFoldDB" id="A0AAP0JPI7"/>
<sequence length="53" mass="5901">MEKTSKSGPMEHVVIKILHLESQGVLQHIATILNIGYNCNSVLLDATVCCWMM</sequence>
<dbReference type="Proteomes" id="UP001417504">
    <property type="component" value="Unassembled WGS sequence"/>
</dbReference>
<name>A0AAP0JPI7_9MAGN</name>
<organism evidence="1 2">
    <name type="scientific">Stephania japonica</name>
    <dbReference type="NCBI Taxonomy" id="461633"/>
    <lineage>
        <taxon>Eukaryota</taxon>
        <taxon>Viridiplantae</taxon>
        <taxon>Streptophyta</taxon>
        <taxon>Embryophyta</taxon>
        <taxon>Tracheophyta</taxon>
        <taxon>Spermatophyta</taxon>
        <taxon>Magnoliopsida</taxon>
        <taxon>Ranunculales</taxon>
        <taxon>Menispermaceae</taxon>
        <taxon>Menispermoideae</taxon>
        <taxon>Cissampelideae</taxon>
        <taxon>Stephania</taxon>
    </lineage>
</organism>
<keyword evidence="2" id="KW-1185">Reference proteome</keyword>
<accession>A0AAP0JPI7</accession>
<comment type="caution">
    <text evidence="1">The sequence shown here is derived from an EMBL/GenBank/DDBJ whole genome shotgun (WGS) entry which is preliminary data.</text>
</comment>
<proteinExistence type="predicted"/>
<reference evidence="1 2" key="1">
    <citation type="submission" date="2024-01" db="EMBL/GenBank/DDBJ databases">
        <title>Genome assemblies of Stephania.</title>
        <authorList>
            <person name="Yang L."/>
        </authorList>
    </citation>
    <scope>NUCLEOTIDE SEQUENCE [LARGE SCALE GENOMIC DNA]</scope>
    <source>
        <strain evidence="1">QJT</strain>
        <tissue evidence="1">Leaf</tissue>
    </source>
</reference>